<accession>A0A6L2Q8B4</accession>
<dbReference type="PANTHER" id="PTHR24169:SF28">
    <property type="entry name" value="NUCLEAR FACTOR NF-KAPPA-B P110 SUBUNIT"/>
    <property type="match status" value="1"/>
</dbReference>
<dbReference type="InterPro" id="IPR002110">
    <property type="entry name" value="Ankyrin_rpt"/>
</dbReference>
<dbReference type="InterPro" id="IPR036770">
    <property type="entry name" value="Ankyrin_rpt-contain_sf"/>
</dbReference>
<dbReference type="GO" id="GO:0001228">
    <property type="term" value="F:DNA-binding transcription activator activity, RNA polymerase II-specific"/>
    <property type="evidence" value="ECO:0007669"/>
    <property type="project" value="UniProtKB-ARBA"/>
</dbReference>
<dbReference type="GO" id="GO:0008063">
    <property type="term" value="P:Toll signaling pathway"/>
    <property type="evidence" value="ECO:0007669"/>
    <property type="project" value="UniProtKB-ARBA"/>
</dbReference>
<dbReference type="InterPro" id="IPR032397">
    <property type="entry name" value="RHD_dimer"/>
</dbReference>
<dbReference type="Pfam" id="PF16179">
    <property type="entry name" value="RHD_dimer"/>
    <property type="match status" value="1"/>
</dbReference>
<protein>
    <recommendedName>
        <fullName evidence="2">RHD domain-containing protein</fullName>
    </recommendedName>
</protein>
<dbReference type="Gene3D" id="2.60.40.340">
    <property type="entry name" value="Rel homology domain (RHD), DNA-binding domain"/>
    <property type="match status" value="1"/>
</dbReference>
<reference evidence="4" key="1">
    <citation type="submission" date="2020-01" db="EMBL/GenBank/DDBJ databases">
        <title>Draft genome sequence of the Termite Coptotermes fromosanus.</title>
        <authorList>
            <person name="Itakura S."/>
            <person name="Yosikawa Y."/>
            <person name="Umezawa K."/>
        </authorList>
    </citation>
    <scope>NUCLEOTIDE SEQUENCE [LARGE SCALE GENOMIC DNA]</scope>
</reference>
<comment type="caution">
    <text evidence="3">The sequence shown here is derived from an EMBL/GenBank/DDBJ whole genome shotgun (WGS) entry which is preliminary data.</text>
</comment>
<dbReference type="Gene3D" id="2.60.40.10">
    <property type="entry name" value="Immunoglobulins"/>
    <property type="match status" value="1"/>
</dbReference>
<dbReference type="OrthoDB" id="10254686at2759"/>
<dbReference type="InterPro" id="IPR008967">
    <property type="entry name" value="p53-like_TF_DNA-bd_sf"/>
</dbReference>
<dbReference type="InterPro" id="IPR011029">
    <property type="entry name" value="DEATH-like_dom_sf"/>
</dbReference>
<dbReference type="GO" id="GO:0005654">
    <property type="term" value="C:nucleoplasm"/>
    <property type="evidence" value="ECO:0007669"/>
    <property type="project" value="UniProtKB-ARBA"/>
</dbReference>
<name>A0A6L2Q8B4_COPFO</name>
<evidence type="ECO:0000313" key="4">
    <source>
        <dbReference type="Proteomes" id="UP000502823"/>
    </source>
</evidence>
<dbReference type="InterPro" id="IPR011539">
    <property type="entry name" value="RHD_DNA_bind_dom"/>
</dbReference>
<dbReference type="PROSITE" id="PS50088">
    <property type="entry name" value="ANK_REPEAT"/>
    <property type="match status" value="3"/>
</dbReference>
<proteinExistence type="predicted"/>
<dbReference type="GO" id="GO:0045087">
    <property type="term" value="P:innate immune response"/>
    <property type="evidence" value="ECO:0007669"/>
    <property type="project" value="UniProtKB-ARBA"/>
</dbReference>
<dbReference type="PROSITE" id="PS50254">
    <property type="entry name" value="REL_2"/>
    <property type="match status" value="1"/>
</dbReference>
<evidence type="ECO:0000313" key="3">
    <source>
        <dbReference type="EMBL" id="GFG39095.1"/>
    </source>
</evidence>
<feature type="domain" description="RHD" evidence="2">
    <location>
        <begin position="1"/>
        <end position="178"/>
    </location>
</feature>
<dbReference type="Pfam" id="PF12796">
    <property type="entry name" value="Ank_2"/>
    <property type="match status" value="2"/>
</dbReference>
<dbReference type="InterPro" id="IPR000451">
    <property type="entry name" value="NFkB/Dor"/>
</dbReference>
<sequence length="893" mass="100269">MGTHGSILGRSSDKNRKKTYPTVKLFNYDGPAIIRCSLYTTHPIMGERLPHTHRLVVRADNDDKDDPHDMPVSPEGDYTAVFQGMGIIHTAKKHITDELVKKKRLRLLETLKARNVNITNLSTKDEIKIRSEAEAESKKMNLNSVCLCFEAFVRENGVLKPICAAVYSSPINNMKSALTGELKICRIDKHVSSCLGNEEVFILVEKVGKKNIKIKFFELDDEDNEIWCDYGKFSELDVHHQYAIVFRTPPYRDMDIDKTVDVFLQLYRPTDGDCSEPIKFAYKPSDNTGRAARKRQRTSLTDEIPVAVVPANVCNNPMLASAATVPPTQTSPNVDQSNFESLDLFEAVLNEGPNNGMNSNEFRDFMMNLSYSSLGSTYAETFENNELFRPGELPKEFLTMDISTDGSSKLTVKKRAMLFSREPGIDATVAAKFSRVSIDDIQTQLRSCVRKETSMDGEQLAKWAVARLNEILLEKPPKHVLASKVCEIFTKKREDGDGPLHCAILHDMKDLMKQMFTVLGKGQYRPIIDDRNFKDETPLHLAVMQNQPETVKTLLDIGANPTIITKQGDLPLHLAVSASHNECISELLGYNTSRDCNLNNYNGCTPLHIAAREKNLDAVMKLVNAGADVNKKDTLLGRTVLHVAVEEGNVDITRYLLEKTNIDVNAANYTGNTALHGAVVFEGSDAPELCRLLLQHKANPRQENYILEHEGDVDFCNEVEIKEEPASDDDDDDEYQLRIAEGDTEDEVISSKAHGQTSLDLASNKKEILALLQKVGNTDMEEMIEIKEEPSEAPVLEGVLGEVKNGLFDSNTLMRLCDILDKSGGWQHLAELLDYKFLVTTIRDTASPSKLLFNYADVSVHVRCDNTPARDIPYLFRHRKQLVRTRTVYFVMS</sequence>
<feature type="repeat" description="ANK" evidence="1">
    <location>
        <begin position="636"/>
        <end position="659"/>
    </location>
</feature>
<dbReference type="Proteomes" id="UP000502823">
    <property type="component" value="Unassembled WGS sequence"/>
</dbReference>
<feature type="repeat" description="ANK" evidence="1">
    <location>
        <begin position="534"/>
        <end position="566"/>
    </location>
</feature>
<dbReference type="InterPro" id="IPR033926">
    <property type="entry name" value="IPT_NFkappaB"/>
</dbReference>
<dbReference type="SUPFAM" id="SSF47986">
    <property type="entry name" value="DEATH domain"/>
    <property type="match status" value="1"/>
</dbReference>
<dbReference type="GO" id="GO:0000978">
    <property type="term" value="F:RNA polymerase II cis-regulatory region sequence-specific DNA binding"/>
    <property type="evidence" value="ECO:0007669"/>
    <property type="project" value="TreeGrafter"/>
</dbReference>
<dbReference type="PRINTS" id="PR00057">
    <property type="entry name" value="NFKBTNSCPFCT"/>
</dbReference>
<dbReference type="EMBL" id="BLKM01000868">
    <property type="protein sequence ID" value="GFG39095.1"/>
    <property type="molecule type" value="Genomic_DNA"/>
</dbReference>
<dbReference type="SUPFAM" id="SSF49417">
    <property type="entry name" value="p53-like transcription factors"/>
    <property type="match status" value="1"/>
</dbReference>
<dbReference type="GO" id="GO:0035206">
    <property type="term" value="P:regulation of hemocyte proliferation"/>
    <property type="evidence" value="ECO:0007669"/>
    <property type="project" value="UniProtKB-ARBA"/>
</dbReference>
<dbReference type="FunCoup" id="A0A6L2Q8B4">
    <property type="interactions" value="562"/>
</dbReference>
<keyword evidence="4" id="KW-1185">Reference proteome</keyword>
<dbReference type="SMART" id="SM00429">
    <property type="entry name" value="IPT"/>
    <property type="match status" value="1"/>
</dbReference>
<dbReference type="InterPro" id="IPR037059">
    <property type="entry name" value="RHD_DNA_bind_dom_sf"/>
</dbReference>
<dbReference type="SUPFAM" id="SSF81296">
    <property type="entry name" value="E set domains"/>
    <property type="match status" value="1"/>
</dbReference>
<dbReference type="GO" id="GO:0005737">
    <property type="term" value="C:cytoplasm"/>
    <property type="evidence" value="ECO:0007669"/>
    <property type="project" value="InterPro"/>
</dbReference>
<evidence type="ECO:0000259" key="2">
    <source>
        <dbReference type="PROSITE" id="PS50254"/>
    </source>
</evidence>
<dbReference type="CDD" id="cd01177">
    <property type="entry name" value="IPT_NFkappaB"/>
    <property type="match status" value="1"/>
</dbReference>
<dbReference type="FunFam" id="2.60.40.10:FF:000046">
    <property type="entry name" value="Nuclear factor NF-kappa-B p105 subunit"/>
    <property type="match status" value="1"/>
</dbReference>
<evidence type="ECO:0000256" key="1">
    <source>
        <dbReference type="PROSITE-ProRule" id="PRU00023"/>
    </source>
</evidence>
<dbReference type="InterPro" id="IPR013783">
    <property type="entry name" value="Ig-like_fold"/>
</dbReference>
<organism evidence="3 4">
    <name type="scientific">Coptotermes formosanus</name>
    <name type="common">Formosan subterranean termite</name>
    <dbReference type="NCBI Taxonomy" id="36987"/>
    <lineage>
        <taxon>Eukaryota</taxon>
        <taxon>Metazoa</taxon>
        <taxon>Ecdysozoa</taxon>
        <taxon>Arthropoda</taxon>
        <taxon>Hexapoda</taxon>
        <taxon>Insecta</taxon>
        <taxon>Pterygota</taxon>
        <taxon>Neoptera</taxon>
        <taxon>Polyneoptera</taxon>
        <taxon>Dictyoptera</taxon>
        <taxon>Blattodea</taxon>
        <taxon>Blattoidea</taxon>
        <taxon>Termitoidae</taxon>
        <taxon>Rhinotermitidae</taxon>
        <taxon>Coptotermes</taxon>
    </lineage>
</organism>
<dbReference type="SUPFAM" id="SSF48403">
    <property type="entry name" value="Ankyrin repeat"/>
    <property type="match status" value="1"/>
</dbReference>
<dbReference type="Gene3D" id="1.25.40.20">
    <property type="entry name" value="Ankyrin repeat-containing domain"/>
    <property type="match status" value="1"/>
</dbReference>
<dbReference type="PANTHER" id="PTHR24169">
    <property type="entry name" value="NUCLEAR FACTOR NF-KAPPA-B PROTEIN"/>
    <property type="match status" value="1"/>
</dbReference>
<dbReference type="GO" id="GO:0002225">
    <property type="term" value="P:positive regulation of antimicrobial peptide production"/>
    <property type="evidence" value="ECO:0007669"/>
    <property type="project" value="UniProtKB-ARBA"/>
</dbReference>
<keyword evidence="1" id="KW-0040">ANK repeat</keyword>
<dbReference type="PROSITE" id="PS50297">
    <property type="entry name" value="ANK_REP_REGION"/>
    <property type="match status" value="3"/>
</dbReference>
<dbReference type="SMART" id="SM00248">
    <property type="entry name" value="ANK"/>
    <property type="match status" value="7"/>
</dbReference>
<dbReference type="Gene3D" id="1.10.533.10">
    <property type="entry name" value="Death Domain, Fas"/>
    <property type="match status" value="1"/>
</dbReference>
<dbReference type="Pfam" id="PF00554">
    <property type="entry name" value="RHD_DNA_bind"/>
    <property type="match status" value="1"/>
</dbReference>
<feature type="repeat" description="ANK" evidence="1">
    <location>
        <begin position="602"/>
        <end position="634"/>
    </location>
</feature>
<dbReference type="GO" id="GO:0007249">
    <property type="term" value="P:canonical NF-kappaB signal transduction"/>
    <property type="evidence" value="ECO:0007669"/>
    <property type="project" value="UniProtKB-ARBA"/>
</dbReference>
<dbReference type="AlphaFoldDB" id="A0A6L2Q8B4"/>
<dbReference type="InParanoid" id="A0A6L2Q8B4"/>
<dbReference type="InterPro" id="IPR014756">
    <property type="entry name" value="Ig_E-set"/>
</dbReference>
<dbReference type="GO" id="GO:0048935">
    <property type="term" value="P:peripheral nervous system neuron development"/>
    <property type="evidence" value="ECO:0007669"/>
    <property type="project" value="UniProtKB-ARBA"/>
</dbReference>
<dbReference type="InterPro" id="IPR002909">
    <property type="entry name" value="IPT_dom"/>
</dbReference>
<gene>
    <name evidence="3" type="ORF">Cfor_12229</name>
</gene>